<organism evidence="2 3">
    <name type="scientific">Pomacea canaliculata</name>
    <name type="common">Golden apple snail</name>
    <dbReference type="NCBI Taxonomy" id="400727"/>
    <lineage>
        <taxon>Eukaryota</taxon>
        <taxon>Metazoa</taxon>
        <taxon>Spiralia</taxon>
        <taxon>Lophotrochozoa</taxon>
        <taxon>Mollusca</taxon>
        <taxon>Gastropoda</taxon>
        <taxon>Caenogastropoda</taxon>
        <taxon>Architaenioglossa</taxon>
        <taxon>Ampullarioidea</taxon>
        <taxon>Ampullariidae</taxon>
        <taxon>Pomacea</taxon>
    </lineage>
</organism>
<feature type="compositionally biased region" description="Polar residues" evidence="1">
    <location>
        <begin position="126"/>
        <end position="140"/>
    </location>
</feature>
<comment type="caution">
    <text evidence="2">The sequence shown here is derived from an EMBL/GenBank/DDBJ whole genome shotgun (WGS) entry which is preliminary data.</text>
</comment>
<reference evidence="2 3" key="1">
    <citation type="submission" date="2018-04" db="EMBL/GenBank/DDBJ databases">
        <title>The genome of golden apple snail Pomacea canaliculata provides insight into stress tolerance and invasive adaptation.</title>
        <authorList>
            <person name="Liu C."/>
            <person name="Liu B."/>
            <person name="Ren Y."/>
            <person name="Zhang Y."/>
            <person name="Wang H."/>
            <person name="Li S."/>
            <person name="Jiang F."/>
            <person name="Yin L."/>
            <person name="Zhang G."/>
            <person name="Qian W."/>
            <person name="Fan W."/>
        </authorList>
    </citation>
    <scope>NUCLEOTIDE SEQUENCE [LARGE SCALE GENOMIC DNA]</scope>
    <source>
        <strain evidence="2">SZHN2017</strain>
        <tissue evidence="2">Muscle</tissue>
    </source>
</reference>
<proteinExistence type="predicted"/>
<sequence>MTTLIKKEEKGTGARAEDSKDSTNREPEDQPLMTTVLANSDTSQKELAVDMETDLRSPVSHPPAQPDTGYETASSNDSLNSTATVGSSSQQAVQNNGSNEDRSTNPGHCGHAGNGQVSAYDVTIRPDSQNTKVSILNNPTSDDRKYDKNVATNLSRHHGDDI</sequence>
<feature type="compositionally biased region" description="Polar residues" evidence="1">
    <location>
        <begin position="32"/>
        <end position="42"/>
    </location>
</feature>
<dbReference type="AlphaFoldDB" id="A0A2T7PWV1"/>
<protein>
    <submittedName>
        <fullName evidence="2">Uncharacterized protein</fullName>
    </submittedName>
</protein>
<evidence type="ECO:0000313" key="3">
    <source>
        <dbReference type="Proteomes" id="UP000245119"/>
    </source>
</evidence>
<gene>
    <name evidence="2" type="ORF">C0Q70_00513</name>
</gene>
<feature type="compositionally biased region" description="Polar residues" evidence="1">
    <location>
        <begin position="71"/>
        <end position="98"/>
    </location>
</feature>
<evidence type="ECO:0000256" key="1">
    <source>
        <dbReference type="SAM" id="MobiDB-lite"/>
    </source>
</evidence>
<feature type="region of interest" description="Disordered" evidence="1">
    <location>
        <begin position="1"/>
        <end position="162"/>
    </location>
</feature>
<feature type="compositionally biased region" description="Basic and acidic residues" evidence="1">
    <location>
        <begin position="1"/>
        <end position="28"/>
    </location>
</feature>
<keyword evidence="3" id="KW-1185">Reference proteome</keyword>
<evidence type="ECO:0000313" key="2">
    <source>
        <dbReference type="EMBL" id="PVD37911.1"/>
    </source>
</evidence>
<name>A0A2T7PWV1_POMCA</name>
<dbReference type="Proteomes" id="UP000245119">
    <property type="component" value="Linkage Group LG1"/>
</dbReference>
<dbReference type="EMBL" id="PZQS01000001">
    <property type="protein sequence ID" value="PVD37911.1"/>
    <property type="molecule type" value="Genomic_DNA"/>
</dbReference>
<accession>A0A2T7PWV1</accession>